<comment type="similarity">
    <text evidence="1">Belongs to the BetVI family.</text>
</comment>
<comment type="caution">
    <text evidence="3">The sequence shown here is derived from an EMBL/GenBank/DDBJ whole genome shotgun (WGS) entry which is preliminary data.</text>
</comment>
<dbReference type="GO" id="GO:0005634">
    <property type="term" value="C:nucleus"/>
    <property type="evidence" value="ECO:0007669"/>
    <property type="project" value="TreeGrafter"/>
</dbReference>
<dbReference type="GO" id="GO:0010427">
    <property type="term" value="F:abscisic acid binding"/>
    <property type="evidence" value="ECO:0007669"/>
    <property type="project" value="TreeGrafter"/>
</dbReference>
<dbReference type="Pfam" id="PF00407">
    <property type="entry name" value="Bet_v_1"/>
    <property type="match status" value="2"/>
</dbReference>
<dbReference type="GO" id="GO:0038023">
    <property type="term" value="F:signaling receptor activity"/>
    <property type="evidence" value="ECO:0007669"/>
    <property type="project" value="TreeGrafter"/>
</dbReference>
<dbReference type="GO" id="GO:0005737">
    <property type="term" value="C:cytoplasm"/>
    <property type="evidence" value="ECO:0007669"/>
    <property type="project" value="TreeGrafter"/>
</dbReference>
<name>A0A8T0HE62_CERPU</name>
<gene>
    <name evidence="3" type="ORF">KC19_7G126200</name>
</gene>
<dbReference type="SUPFAM" id="SSF55961">
    <property type="entry name" value="Bet v1-like"/>
    <property type="match status" value="2"/>
</dbReference>
<evidence type="ECO:0000256" key="1">
    <source>
        <dbReference type="ARBA" id="ARBA00009744"/>
    </source>
</evidence>
<dbReference type="GO" id="GO:0006952">
    <property type="term" value="P:defense response"/>
    <property type="evidence" value="ECO:0007669"/>
    <property type="project" value="InterPro"/>
</dbReference>
<evidence type="ECO:0000313" key="4">
    <source>
        <dbReference type="Proteomes" id="UP000822688"/>
    </source>
</evidence>
<keyword evidence="4" id="KW-1185">Reference proteome</keyword>
<proteinExistence type="inferred from homology"/>
<reference evidence="3" key="1">
    <citation type="submission" date="2020-06" db="EMBL/GenBank/DDBJ databases">
        <title>WGS assembly of Ceratodon purpureus strain R40.</title>
        <authorList>
            <person name="Carey S.B."/>
            <person name="Jenkins J."/>
            <person name="Shu S."/>
            <person name="Lovell J.T."/>
            <person name="Sreedasyam A."/>
            <person name="Maumus F."/>
            <person name="Tiley G.P."/>
            <person name="Fernandez-Pozo N."/>
            <person name="Barry K."/>
            <person name="Chen C."/>
            <person name="Wang M."/>
            <person name="Lipzen A."/>
            <person name="Daum C."/>
            <person name="Saski C.A."/>
            <person name="Payton A.C."/>
            <person name="Mcbreen J.C."/>
            <person name="Conrad R.E."/>
            <person name="Kollar L.M."/>
            <person name="Olsson S."/>
            <person name="Huttunen S."/>
            <person name="Landis J.B."/>
            <person name="Wickett N.J."/>
            <person name="Johnson M.G."/>
            <person name="Rensing S.A."/>
            <person name="Grimwood J."/>
            <person name="Schmutz J."/>
            <person name="Mcdaniel S.F."/>
        </authorList>
    </citation>
    <scope>NUCLEOTIDE SEQUENCE</scope>
    <source>
        <strain evidence="3">R40</strain>
    </source>
</reference>
<dbReference type="Gene3D" id="3.30.530.20">
    <property type="match status" value="2"/>
</dbReference>
<evidence type="ECO:0000259" key="2">
    <source>
        <dbReference type="Pfam" id="PF00407"/>
    </source>
</evidence>
<feature type="domain" description="Bet v I/Major latex protein" evidence="2">
    <location>
        <begin position="12"/>
        <end position="147"/>
    </location>
</feature>
<dbReference type="PANTHER" id="PTHR31213">
    <property type="entry name" value="OS08G0374000 PROTEIN-RELATED"/>
    <property type="match status" value="1"/>
</dbReference>
<feature type="domain" description="Bet v I/Major latex protein" evidence="2">
    <location>
        <begin position="169"/>
        <end position="305"/>
    </location>
</feature>
<dbReference type="InterPro" id="IPR050279">
    <property type="entry name" value="Plant_def-hormone_signal"/>
</dbReference>
<dbReference type="GO" id="GO:0004864">
    <property type="term" value="F:protein phosphatase inhibitor activity"/>
    <property type="evidence" value="ECO:0007669"/>
    <property type="project" value="TreeGrafter"/>
</dbReference>
<dbReference type="Proteomes" id="UP000822688">
    <property type="component" value="Chromosome 7"/>
</dbReference>
<dbReference type="PANTHER" id="PTHR31213:SF24">
    <property type="entry name" value="OS08G0374000 PROTEIN"/>
    <property type="match status" value="1"/>
</dbReference>
<dbReference type="AlphaFoldDB" id="A0A8T0HE62"/>
<dbReference type="InterPro" id="IPR023393">
    <property type="entry name" value="START-like_dom_sf"/>
</dbReference>
<sequence>MPTSTELTQLVSGDPNTLFLAIKSFDKLLPEMKSHIFPHAEHHEGDGGAGTVSTYGLHEDLAAGGPTKYTTVMEVFDEATCTYIIDVQGDSRYTHVKINGKLSPGPNSGTTLFKWFADYSPVNEDTPPPEHLLAVIPHMFQDLADHLQGPSSGISMPTGPESQALSQLVKGDPDALFLAIKNFNELLPQMKPHIFPHAEHHEGDGGEGTVSTYGLHESYAGEGPVQYKTVMEVFDEAARSYIIDVQGDARYKYCKINGKLSPGPSEGTTLFKWFADYAAVEDDTPPPEHLLSVIPQMFQDLADHLRLKI</sequence>
<protein>
    <recommendedName>
        <fullName evidence="2">Bet v I/Major latex protein domain-containing protein</fullName>
    </recommendedName>
</protein>
<dbReference type="InterPro" id="IPR000916">
    <property type="entry name" value="Bet_v_I/MLP"/>
</dbReference>
<organism evidence="3 4">
    <name type="scientific">Ceratodon purpureus</name>
    <name type="common">Fire moss</name>
    <name type="synonym">Dicranum purpureum</name>
    <dbReference type="NCBI Taxonomy" id="3225"/>
    <lineage>
        <taxon>Eukaryota</taxon>
        <taxon>Viridiplantae</taxon>
        <taxon>Streptophyta</taxon>
        <taxon>Embryophyta</taxon>
        <taxon>Bryophyta</taxon>
        <taxon>Bryophytina</taxon>
        <taxon>Bryopsida</taxon>
        <taxon>Dicranidae</taxon>
        <taxon>Pseudoditrichales</taxon>
        <taxon>Ditrichaceae</taxon>
        <taxon>Ceratodon</taxon>
    </lineage>
</organism>
<dbReference type="GO" id="GO:0009738">
    <property type="term" value="P:abscisic acid-activated signaling pathway"/>
    <property type="evidence" value="ECO:0007669"/>
    <property type="project" value="TreeGrafter"/>
</dbReference>
<evidence type="ECO:0000313" key="3">
    <source>
        <dbReference type="EMBL" id="KAG0567322.1"/>
    </source>
</evidence>
<accession>A0A8T0HE62</accession>
<dbReference type="EMBL" id="CM026428">
    <property type="protein sequence ID" value="KAG0567322.1"/>
    <property type="molecule type" value="Genomic_DNA"/>
</dbReference>